<dbReference type="InterPro" id="IPR010982">
    <property type="entry name" value="Lambda_DNA-bd_dom_sf"/>
</dbReference>
<dbReference type="RefSeq" id="WP_197013389.1">
    <property type="nucleotide sequence ID" value="NZ_BAABES010000001.1"/>
</dbReference>
<evidence type="ECO:0000313" key="3">
    <source>
        <dbReference type="Proteomes" id="UP000614047"/>
    </source>
</evidence>
<dbReference type="Proteomes" id="UP000614047">
    <property type="component" value="Unassembled WGS sequence"/>
</dbReference>
<dbReference type="Pfam" id="PF13560">
    <property type="entry name" value="HTH_31"/>
    <property type="match status" value="1"/>
</dbReference>
<dbReference type="Gene3D" id="1.10.260.40">
    <property type="entry name" value="lambda repressor-like DNA-binding domains"/>
    <property type="match status" value="1"/>
</dbReference>
<dbReference type="InterPro" id="IPR043917">
    <property type="entry name" value="DUF5753"/>
</dbReference>
<evidence type="ECO:0000313" key="2">
    <source>
        <dbReference type="EMBL" id="MBG6091015.1"/>
    </source>
</evidence>
<dbReference type="PROSITE" id="PS50943">
    <property type="entry name" value="HTH_CROC1"/>
    <property type="match status" value="1"/>
</dbReference>
<accession>A0A931DJ81</accession>
<evidence type="ECO:0000259" key="1">
    <source>
        <dbReference type="PROSITE" id="PS50943"/>
    </source>
</evidence>
<dbReference type="EMBL" id="JADOUA010000001">
    <property type="protein sequence ID" value="MBG6091015.1"/>
    <property type="molecule type" value="Genomic_DNA"/>
</dbReference>
<keyword evidence="3" id="KW-1185">Reference proteome</keyword>
<protein>
    <submittedName>
        <fullName evidence="2">Transcriptional regulator with XRE-family HTH domain</fullName>
    </submittedName>
</protein>
<name>A0A931DJ81_9ACTN</name>
<organism evidence="2 3">
    <name type="scientific">Actinomadura viridis</name>
    <dbReference type="NCBI Taxonomy" id="58110"/>
    <lineage>
        <taxon>Bacteria</taxon>
        <taxon>Bacillati</taxon>
        <taxon>Actinomycetota</taxon>
        <taxon>Actinomycetes</taxon>
        <taxon>Streptosporangiales</taxon>
        <taxon>Thermomonosporaceae</taxon>
        <taxon>Actinomadura</taxon>
    </lineage>
</organism>
<comment type="caution">
    <text evidence="2">The sequence shown here is derived from an EMBL/GenBank/DDBJ whole genome shotgun (WGS) entry which is preliminary data.</text>
</comment>
<dbReference type="Pfam" id="PF19054">
    <property type="entry name" value="DUF5753"/>
    <property type="match status" value="1"/>
</dbReference>
<feature type="domain" description="HTH cro/C1-type" evidence="1">
    <location>
        <begin position="17"/>
        <end position="71"/>
    </location>
</feature>
<proteinExistence type="predicted"/>
<dbReference type="AlphaFoldDB" id="A0A931DJ81"/>
<dbReference type="SUPFAM" id="SSF47413">
    <property type="entry name" value="lambda repressor-like DNA-binding domains"/>
    <property type="match status" value="1"/>
</dbReference>
<gene>
    <name evidence="2" type="ORF">IW256_005128</name>
</gene>
<dbReference type="CDD" id="cd00093">
    <property type="entry name" value="HTH_XRE"/>
    <property type="match status" value="1"/>
</dbReference>
<dbReference type="GO" id="GO:0003677">
    <property type="term" value="F:DNA binding"/>
    <property type="evidence" value="ECO:0007669"/>
    <property type="project" value="InterPro"/>
</dbReference>
<reference evidence="2" key="1">
    <citation type="submission" date="2020-11" db="EMBL/GenBank/DDBJ databases">
        <title>Sequencing the genomes of 1000 actinobacteria strains.</title>
        <authorList>
            <person name="Klenk H.-P."/>
        </authorList>
    </citation>
    <scope>NUCLEOTIDE SEQUENCE</scope>
    <source>
        <strain evidence="2">DSM 43175</strain>
    </source>
</reference>
<dbReference type="SMART" id="SM00530">
    <property type="entry name" value="HTH_XRE"/>
    <property type="match status" value="1"/>
</dbReference>
<dbReference type="InterPro" id="IPR001387">
    <property type="entry name" value="Cro/C1-type_HTH"/>
</dbReference>
<sequence>MPTRKASPELKSFGTEVTRLREEAGLTRTELAALVTVSRSYVSQVESGNTRCRQDFAARLDKGLGTGTALFDAWNDLVRSTGYPRYFTDFSAAEKSAVMLRAYETTYIYGLLQIESYARVLLTTDEAVQGRMRRQNILARDHPPMICVVLDESVLYRQVGSSEVMHEQLGHLLSIFGRENIALQIAPVAYYRGVRASFTIATQPDRTEVLYLENAARGETNTDAEDLTQVSETFVRLQARALSVDDSRALIERTMVERWT</sequence>